<proteinExistence type="predicted"/>
<dbReference type="EMBL" id="BSNN01000002">
    <property type="protein sequence ID" value="GLQ34603.1"/>
    <property type="molecule type" value="Genomic_DNA"/>
</dbReference>
<dbReference type="Proteomes" id="UP001156694">
    <property type="component" value="Unassembled WGS sequence"/>
</dbReference>
<evidence type="ECO:0000313" key="3">
    <source>
        <dbReference type="Proteomes" id="UP001156694"/>
    </source>
</evidence>
<dbReference type="RefSeq" id="WP_284376482.1">
    <property type="nucleotide sequence ID" value="NZ_BSNN01000002.1"/>
</dbReference>
<feature type="compositionally biased region" description="Low complexity" evidence="1">
    <location>
        <begin position="52"/>
        <end position="61"/>
    </location>
</feature>
<gene>
    <name evidence="2" type="ORF">GCM10007939_08860</name>
</gene>
<sequence length="174" mass="19346">MEQNPKDPSVSVNYGSFSLSVSGYDDPFEMVQQVTKFYSQIAAENPHFGSQPVAADYTAPTDPAPKKSPDPAADLGPKFKRRRDYKIAHTEPKSKAQIWDPENQPKEVLLLTEAISSYARTDQAQIEASSAPLLVDENQPETAGETGGLSEKNDGKKLSYLHLKYPFRRFPDNK</sequence>
<accession>A0ABQ5VU17</accession>
<organism evidence="2 3">
    <name type="scientific">Amylibacter marinus</name>
    <dbReference type="NCBI Taxonomy" id="1475483"/>
    <lineage>
        <taxon>Bacteria</taxon>
        <taxon>Pseudomonadati</taxon>
        <taxon>Pseudomonadota</taxon>
        <taxon>Alphaproteobacteria</taxon>
        <taxon>Rhodobacterales</taxon>
        <taxon>Paracoccaceae</taxon>
        <taxon>Amylibacter</taxon>
    </lineage>
</organism>
<feature type="region of interest" description="Disordered" evidence="1">
    <location>
        <begin position="128"/>
        <end position="155"/>
    </location>
</feature>
<evidence type="ECO:0000256" key="1">
    <source>
        <dbReference type="SAM" id="MobiDB-lite"/>
    </source>
</evidence>
<evidence type="ECO:0000313" key="2">
    <source>
        <dbReference type="EMBL" id="GLQ34603.1"/>
    </source>
</evidence>
<keyword evidence="3" id="KW-1185">Reference proteome</keyword>
<feature type="compositionally biased region" description="Basic and acidic residues" evidence="1">
    <location>
        <begin position="85"/>
        <end position="94"/>
    </location>
</feature>
<feature type="region of interest" description="Disordered" evidence="1">
    <location>
        <begin position="49"/>
        <end position="100"/>
    </location>
</feature>
<comment type="caution">
    <text evidence="2">The sequence shown here is derived from an EMBL/GenBank/DDBJ whole genome shotgun (WGS) entry which is preliminary data.</text>
</comment>
<protein>
    <submittedName>
        <fullName evidence="2">Uncharacterized protein</fullName>
    </submittedName>
</protein>
<name>A0ABQ5VU17_9RHOB</name>
<reference evidence="3" key="1">
    <citation type="journal article" date="2019" name="Int. J. Syst. Evol. Microbiol.">
        <title>The Global Catalogue of Microorganisms (GCM) 10K type strain sequencing project: providing services to taxonomists for standard genome sequencing and annotation.</title>
        <authorList>
            <consortium name="The Broad Institute Genomics Platform"/>
            <consortium name="The Broad Institute Genome Sequencing Center for Infectious Disease"/>
            <person name="Wu L."/>
            <person name="Ma J."/>
        </authorList>
    </citation>
    <scope>NUCLEOTIDE SEQUENCE [LARGE SCALE GENOMIC DNA]</scope>
    <source>
        <strain evidence="3">NBRC 110140</strain>
    </source>
</reference>